<evidence type="ECO:0000313" key="5">
    <source>
        <dbReference type="EMBL" id="MBH1941828.1"/>
    </source>
</evidence>
<dbReference type="SMART" id="SM00342">
    <property type="entry name" value="HTH_ARAC"/>
    <property type="match status" value="1"/>
</dbReference>
<dbReference type="PANTHER" id="PTHR43280:SF32">
    <property type="entry name" value="TRANSCRIPTIONAL REGULATORY PROTEIN"/>
    <property type="match status" value="1"/>
</dbReference>
<dbReference type="InterPro" id="IPR009057">
    <property type="entry name" value="Homeodomain-like_sf"/>
</dbReference>
<evidence type="ECO:0000256" key="3">
    <source>
        <dbReference type="ARBA" id="ARBA00023163"/>
    </source>
</evidence>
<dbReference type="PANTHER" id="PTHR43280">
    <property type="entry name" value="ARAC-FAMILY TRANSCRIPTIONAL REGULATOR"/>
    <property type="match status" value="1"/>
</dbReference>
<dbReference type="SUPFAM" id="SSF46689">
    <property type="entry name" value="Homeodomain-like"/>
    <property type="match status" value="1"/>
</dbReference>
<dbReference type="Gene3D" id="1.10.10.60">
    <property type="entry name" value="Homeodomain-like"/>
    <property type="match status" value="2"/>
</dbReference>
<dbReference type="GO" id="GO:0043565">
    <property type="term" value="F:sequence-specific DNA binding"/>
    <property type="evidence" value="ECO:0007669"/>
    <property type="project" value="InterPro"/>
</dbReference>
<name>A0A8J7L350_9FIRM</name>
<keyword evidence="6" id="KW-1185">Reference proteome</keyword>
<proteinExistence type="predicted"/>
<gene>
    <name evidence="5" type="ORF">I5677_13070</name>
</gene>
<feature type="domain" description="HTH araC/xylS-type" evidence="4">
    <location>
        <begin position="196"/>
        <end position="296"/>
    </location>
</feature>
<evidence type="ECO:0000313" key="6">
    <source>
        <dbReference type="Proteomes" id="UP000623269"/>
    </source>
</evidence>
<evidence type="ECO:0000256" key="2">
    <source>
        <dbReference type="ARBA" id="ARBA00023125"/>
    </source>
</evidence>
<evidence type="ECO:0000256" key="1">
    <source>
        <dbReference type="ARBA" id="ARBA00023015"/>
    </source>
</evidence>
<keyword evidence="2" id="KW-0238">DNA-binding</keyword>
<dbReference type="GO" id="GO:0003700">
    <property type="term" value="F:DNA-binding transcription factor activity"/>
    <property type="evidence" value="ECO:0007669"/>
    <property type="project" value="InterPro"/>
</dbReference>
<keyword evidence="3" id="KW-0804">Transcription</keyword>
<dbReference type="Pfam" id="PF12833">
    <property type="entry name" value="HTH_18"/>
    <property type="match status" value="1"/>
</dbReference>
<dbReference type="EMBL" id="JAEAGR010000014">
    <property type="protein sequence ID" value="MBH1941828.1"/>
    <property type="molecule type" value="Genomic_DNA"/>
</dbReference>
<dbReference type="Proteomes" id="UP000623269">
    <property type="component" value="Unassembled WGS sequence"/>
</dbReference>
<keyword evidence="1" id="KW-0805">Transcription regulation</keyword>
<dbReference type="InterPro" id="IPR018060">
    <property type="entry name" value="HTH_AraC"/>
</dbReference>
<sequence length="296" mass="34316">MMRITNVSQINELFGNEQLKHPLITLLRPNEAKIVPEIKEKICVDLYSISLKDGSECKIKYGRKMYDFQGGTLICLAPGQIIEPISRAEIKEFEGWNLIFHPDLIRSTNLGAKINDYSFFYYESYEALHISDHEKEVISGVVDSICAEYQQNIDIYTQDVLVSNIELLLNYCKRFYGRQMLTRKHESQDIVQRFEKLLKSYFDSDEPKNFGLPSVRYCSEQLGYSANYLSDVLKQETGKNAQEQIHFYLIEKAKDMLLGTSEPVNTIAYELGFKYPQHLSVLFKKKIGVSPNEFRK</sequence>
<reference evidence="5" key="1">
    <citation type="submission" date="2020-12" db="EMBL/GenBank/DDBJ databases">
        <title>M. sibirica DSM 26468T genome.</title>
        <authorList>
            <person name="Thieme N."/>
            <person name="Rettenmaier R."/>
            <person name="Zverlov V."/>
            <person name="Liebl W."/>
        </authorList>
    </citation>
    <scope>NUCLEOTIDE SEQUENCE</scope>
    <source>
        <strain evidence="5">DSM 26468</strain>
    </source>
</reference>
<accession>A0A8J7L350</accession>
<comment type="caution">
    <text evidence="5">The sequence shown here is derived from an EMBL/GenBank/DDBJ whole genome shotgun (WGS) entry which is preliminary data.</text>
</comment>
<protein>
    <submittedName>
        <fullName evidence="5">Helix-turn-helix transcriptional regulator</fullName>
    </submittedName>
</protein>
<evidence type="ECO:0000259" key="4">
    <source>
        <dbReference type="PROSITE" id="PS01124"/>
    </source>
</evidence>
<dbReference type="PROSITE" id="PS01124">
    <property type="entry name" value="HTH_ARAC_FAMILY_2"/>
    <property type="match status" value="1"/>
</dbReference>
<dbReference type="AlphaFoldDB" id="A0A8J7L350"/>
<organism evidence="5 6">
    <name type="scientific">Mobilitalea sibirica</name>
    <dbReference type="NCBI Taxonomy" id="1462919"/>
    <lineage>
        <taxon>Bacteria</taxon>
        <taxon>Bacillati</taxon>
        <taxon>Bacillota</taxon>
        <taxon>Clostridia</taxon>
        <taxon>Lachnospirales</taxon>
        <taxon>Lachnospiraceae</taxon>
        <taxon>Mobilitalea</taxon>
    </lineage>
</organism>